<dbReference type="GO" id="GO:0016787">
    <property type="term" value="F:hydrolase activity"/>
    <property type="evidence" value="ECO:0007669"/>
    <property type="project" value="InterPro"/>
</dbReference>
<evidence type="ECO:0000259" key="2">
    <source>
        <dbReference type="Pfam" id="PF07859"/>
    </source>
</evidence>
<gene>
    <name evidence="3" type="ORF">AQUCO_02800109v1</name>
</gene>
<dbReference type="InterPro" id="IPR029058">
    <property type="entry name" value="AB_hydrolase_fold"/>
</dbReference>
<dbReference type="STRING" id="218851.A0A2G5D3W8"/>
<dbReference type="InterPro" id="IPR013094">
    <property type="entry name" value="AB_hydrolase_3"/>
</dbReference>
<accession>A0A2G5D3W8</accession>
<protein>
    <recommendedName>
        <fullName evidence="2">Alpha/beta hydrolase fold-3 domain-containing protein</fullName>
    </recommendedName>
</protein>
<dbReference type="SUPFAM" id="SSF53474">
    <property type="entry name" value="alpha/beta-Hydrolases"/>
    <property type="match status" value="1"/>
</dbReference>
<evidence type="ECO:0000256" key="1">
    <source>
        <dbReference type="PROSITE-ProRule" id="PRU10038"/>
    </source>
</evidence>
<dbReference type="PROSITE" id="PS01174">
    <property type="entry name" value="LIPASE_GDXG_SER"/>
    <property type="match status" value="1"/>
</dbReference>
<dbReference type="AlphaFoldDB" id="A0A2G5D3W8"/>
<dbReference type="PANTHER" id="PTHR23024">
    <property type="entry name" value="ARYLACETAMIDE DEACETYLASE"/>
    <property type="match status" value="1"/>
</dbReference>
<reference evidence="3 4" key="1">
    <citation type="submission" date="2017-09" db="EMBL/GenBank/DDBJ databases">
        <title>WGS assembly of Aquilegia coerulea Goldsmith.</title>
        <authorList>
            <person name="Hodges S."/>
            <person name="Kramer E."/>
            <person name="Nordborg M."/>
            <person name="Tomkins J."/>
            <person name="Borevitz J."/>
            <person name="Derieg N."/>
            <person name="Yan J."/>
            <person name="Mihaltcheva S."/>
            <person name="Hayes R.D."/>
            <person name="Rokhsar D."/>
        </authorList>
    </citation>
    <scope>NUCLEOTIDE SEQUENCE [LARGE SCALE GENOMIC DNA]</scope>
    <source>
        <strain evidence="4">cv. Goldsmith</strain>
    </source>
</reference>
<dbReference type="Proteomes" id="UP000230069">
    <property type="component" value="Unassembled WGS sequence"/>
</dbReference>
<dbReference type="InParanoid" id="A0A2G5D3W8"/>
<dbReference type="InterPro" id="IPR033140">
    <property type="entry name" value="Lipase_GDXG_put_SER_AS"/>
</dbReference>
<feature type="domain" description="Alpha/beta hydrolase fold-3" evidence="2">
    <location>
        <begin position="77"/>
        <end position="291"/>
    </location>
</feature>
<evidence type="ECO:0000313" key="3">
    <source>
        <dbReference type="EMBL" id="PIA38211.1"/>
    </source>
</evidence>
<dbReference type="EMBL" id="KZ305045">
    <property type="protein sequence ID" value="PIA38211.1"/>
    <property type="molecule type" value="Genomic_DNA"/>
</dbReference>
<dbReference type="InterPro" id="IPR050466">
    <property type="entry name" value="Carboxylest/Gibb_receptor"/>
</dbReference>
<feature type="active site" evidence="1">
    <location>
        <position position="162"/>
    </location>
</feature>
<dbReference type="Pfam" id="PF07859">
    <property type="entry name" value="Abhydrolase_3"/>
    <property type="match status" value="1"/>
</dbReference>
<keyword evidence="4" id="KW-1185">Reference proteome</keyword>
<evidence type="ECO:0000313" key="4">
    <source>
        <dbReference type="Proteomes" id="UP000230069"/>
    </source>
</evidence>
<dbReference type="PANTHER" id="PTHR23024:SF467">
    <property type="entry name" value="CARBOXYLESTERASE 12-RELATED"/>
    <property type="match status" value="1"/>
</dbReference>
<dbReference type="OrthoDB" id="408631at2759"/>
<proteinExistence type="predicted"/>
<dbReference type="Gene3D" id="3.40.50.1820">
    <property type="entry name" value="alpha/beta hydrolase"/>
    <property type="match status" value="1"/>
</dbReference>
<sequence length="315" mass="35332">MDSGSKTDAIAFEFPPYLRIYKNGRAKRTQEVEFIPPSIDLVTGVSSKDVVIEPETGLSARLYLPKVKDRLSKLPLLIYFHGGGFCTESAFSPLYHPYVDSLVAEAKVVAISVNYRRAPEHPLPMCYEDSWTSLKWVVSQSKEEAWLKDNVDFTRVFLAGDSAGANIAHNMAVRAGCSALNGLKINGLVLIHPHFAGVEPFKSEIGNFGVKIAGNLWRAVYPLTTGLDDPFVNPDKDPNFSRLGCKRVLVCIAEKDIFRDRGQFYCENLRKSRWDGKVEFMEAEGENHVFHLYNPTCKRAKDLMKCVVSFINTSE</sequence>
<organism evidence="3 4">
    <name type="scientific">Aquilegia coerulea</name>
    <name type="common">Rocky mountain columbine</name>
    <dbReference type="NCBI Taxonomy" id="218851"/>
    <lineage>
        <taxon>Eukaryota</taxon>
        <taxon>Viridiplantae</taxon>
        <taxon>Streptophyta</taxon>
        <taxon>Embryophyta</taxon>
        <taxon>Tracheophyta</taxon>
        <taxon>Spermatophyta</taxon>
        <taxon>Magnoliopsida</taxon>
        <taxon>Ranunculales</taxon>
        <taxon>Ranunculaceae</taxon>
        <taxon>Thalictroideae</taxon>
        <taxon>Aquilegia</taxon>
    </lineage>
</organism>
<name>A0A2G5D3W8_AQUCA</name>